<comment type="caution">
    <text evidence="1">The sequence shown here is derived from an EMBL/GenBank/DDBJ whole genome shotgun (WGS) entry which is preliminary data.</text>
</comment>
<organism evidence="1 2">
    <name type="scientific">Cellulomonas fulva</name>
    <dbReference type="NCBI Taxonomy" id="2835530"/>
    <lineage>
        <taxon>Bacteria</taxon>
        <taxon>Bacillati</taxon>
        <taxon>Actinomycetota</taxon>
        <taxon>Actinomycetes</taxon>
        <taxon>Micrococcales</taxon>
        <taxon>Cellulomonadaceae</taxon>
        <taxon>Cellulomonas</taxon>
    </lineage>
</organism>
<dbReference type="Proteomes" id="UP000722125">
    <property type="component" value="Unassembled WGS sequence"/>
</dbReference>
<evidence type="ECO:0008006" key="3">
    <source>
        <dbReference type="Google" id="ProtNLM"/>
    </source>
</evidence>
<dbReference type="EMBL" id="JAHBOH010000001">
    <property type="protein sequence ID" value="MBT0993911.1"/>
    <property type="molecule type" value="Genomic_DNA"/>
</dbReference>
<proteinExistence type="predicted"/>
<keyword evidence="2" id="KW-1185">Reference proteome</keyword>
<dbReference type="RefSeq" id="WP_214348249.1">
    <property type="nucleotide sequence ID" value="NZ_JAHBOH010000001.1"/>
</dbReference>
<name>A0ABS5TXM7_9CELL</name>
<evidence type="ECO:0000313" key="2">
    <source>
        <dbReference type="Proteomes" id="UP000722125"/>
    </source>
</evidence>
<reference evidence="1 2" key="1">
    <citation type="submission" date="2021-05" db="EMBL/GenBank/DDBJ databases">
        <title>Description of Cellulomonas sp. DKR-3 sp. nov.</title>
        <authorList>
            <person name="Dahal R.H."/>
            <person name="Chaudhary D.K."/>
        </authorList>
    </citation>
    <scope>NUCLEOTIDE SEQUENCE [LARGE SCALE GENOMIC DNA]</scope>
    <source>
        <strain evidence="1 2">DKR-3</strain>
    </source>
</reference>
<evidence type="ECO:0000313" key="1">
    <source>
        <dbReference type="EMBL" id="MBT0993911.1"/>
    </source>
</evidence>
<sequence>MPTAREVITEAVTLAREHFVSADGDAGRLAEAWLAHILETCEAVLLLNANNFGDVAAPMRRAVIEHAVWLGWVSRHGDEAIPVLKAKYRANVARNEDVLRAWAAWSPEQVDKALAIERRPVPTMKAVIGELADSATAGAIFPQVWFGAYWSDSEQSHPSLGTARSMAEVPVEQWDAMLAAGLILALHSYSSMVPGDPWDPWIRDVIAKLAIAIGHSPSDLSGPEQT</sequence>
<gene>
    <name evidence="1" type="ORF">KIN34_06375</name>
</gene>
<protein>
    <recommendedName>
        <fullName evidence="3">TetR family transcriptional regulator</fullName>
    </recommendedName>
</protein>
<accession>A0ABS5TXM7</accession>